<evidence type="ECO:0000313" key="1">
    <source>
        <dbReference type="EMBL" id="BBO33930.1"/>
    </source>
</evidence>
<dbReference type="Proteomes" id="UP000326837">
    <property type="component" value="Chromosome"/>
</dbReference>
<dbReference type="AlphaFoldDB" id="A0A5K7XB16"/>
<accession>A0A5K7XB16</accession>
<proteinExistence type="predicted"/>
<dbReference type="KEGG" id="lpav:PLANPX_3542"/>
<sequence>MPAARRRLFFSSPRFDIHLDSTFTSIRHSPRFDIHLDLTFISIR</sequence>
<name>A0A5K7XB16_9BACT</name>
<keyword evidence="2" id="KW-1185">Reference proteome</keyword>
<dbReference type="EMBL" id="AP021861">
    <property type="protein sequence ID" value="BBO33930.1"/>
    <property type="molecule type" value="Genomic_DNA"/>
</dbReference>
<organism evidence="1 2">
    <name type="scientific">Lacipirellula parvula</name>
    <dbReference type="NCBI Taxonomy" id="2650471"/>
    <lineage>
        <taxon>Bacteria</taxon>
        <taxon>Pseudomonadati</taxon>
        <taxon>Planctomycetota</taxon>
        <taxon>Planctomycetia</taxon>
        <taxon>Pirellulales</taxon>
        <taxon>Lacipirellulaceae</taxon>
        <taxon>Lacipirellula</taxon>
    </lineage>
</organism>
<gene>
    <name evidence="1" type="ORF">PLANPX_3542</name>
</gene>
<evidence type="ECO:0000313" key="2">
    <source>
        <dbReference type="Proteomes" id="UP000326837"/>
    </source>
</evidence>
<reference evidence="2" key="1">
    <citation type="submission" date="2019-10" db="EMBL/GenBank/DDBJ databases">
        <title>Lacipirellula parvula gen. nov., sp. nov., representing a lineage of planctomycetes widespread in freshwater anoxic habitats, and description of the family Lacipirellulaceae.</title>
        <authorList>
            <person name="Dedysh S.N."/>
            <person name="Kulichevskaya I.S."/>
            <person name="Beletsky A.V."/>
            <person name="Rakitin A.L."/>
            <person name="Mardanov A.V."/>
            <person name="Ivanova A.A."/>
            <person name="Saltykova V.X."/>
            <person name="Rijpstra W.I.C."/>
            <person name="Sinninghe Damste J.S."/>
            <person name="Ravin N.V."/>
        </authorList>
    </citation>
    <scope>NUCLEOTIDE SEQUENCE [LARGE SCALE GENOMIC DNA]</scope>
    <source>
        <strain evidence="2">PX69</strain>
    </source>
</reference>
<protein>
    <submittedName>
        <fullName evidence="1">Uncharacterized protein</fullName>
    </submittedName>
</protein>